<keyword evidence="5 8" id="KW-0472">Membrane</keyword>
<evidence type="ECO:0000256" key="8">
    <source>
        <dbReference type="SAM" id="Phobius"/>
    </source>
</evidence>
<evidence type="ECO:0000313" key="10">
    <source>
        <dbReference type="EMBL" id="UQY45315.1"/>
    </source>
</evidence>
<dbReference type="PIRSF" id="PIRSF006298">
    <property type="entry name" value="GtrA_prd"/>
    <property type="match status" value="1"/>
</dbReference>
<dbReference type="Pfam" id="PF04138">
    <property type="entry name" value="GtrA_DPMS_TM"/>
    <property type="match status" value="1"/>
</dbReference>
<gene>
    <name evidence="10" type="ORF">K6958_06465</name>
</gene>
<dbReference type="InterPro" id="IPR007267">
    <property type="entry name" value="GtrA_DPMS_TM"/>
</dbReference>
<organism evidence="10 11">
    <name type="scientific">Mixta hanseatica</name>
    <dbReference type="NCBI Taxonomy" id="2872648"/>
    <lineage>
        <taxon>Bacteria</taxon>
        <taxon>Pseudomonadati</taxon>
        <taxon>Pseudomonadota</taxon>
        <taxon>Gammaproteobacteria</taxon>
        <taxon>Enterobacterales</taxon>
        <taxon>Erwiniaceae</taxon>
        <taxon>Mixta</taxon>
    </lineage>
</organism>
<protein>
    <recommendedName>
        <fullName evidence="7">Bactoprenol-linked glucose translocase</fullName>
    </recommendedName>
</protein>
<evidence type="ECO:0000256" key="1">
    <source>
        <dbReference type="ARBA" id="ARBA00004141"/>
    </source>
</evidence>
<reference evidence="10" key="1">
    <citation type="submission" date="2021-09" db="EMBL/GenBank/DDBJ databases">
        <title>First case of bloodstream infection caused by Mixta hanseatica sp. nov., a member of the Erwiniaceae family.</title>
        <authorList>
            <person name="Both A."/>
            <person name="Huang J."/>
            <person name="Wenzel P."/>
            <person name="Aepfelbacher M."/>
            <person name="Rohde H."/>
            <person name="Christner M."/>
            <person name="Hentschke M."/>
        </authorList>
    </citation>
    <scope>NUCLEOTIDE SEQUENCE</scope>
    <source>
        <strain evidence="10">X22927</strain>
    </source>
</reference>
<evidence type="ECO:0000313" key="11">
    <source>
        <dbReference type="Proteomes" id="UP001056635"/>
    </source>
</evidence>
<feature type="transmembrane region" description="Helical" evidence="8">
    <location>
        <begin position="36"/>
        <end position="54"/>
    </location>
</feature>
<dbReference type="PROSITE" id="PS51257">
    <property type="entry name" value="PROKAR_LIPOPROTEIN"/>
    <property type="match status" value="1"/>
</dbReference>
<accession>A0ABY4RAV1</accession>
<keyword evidence="4 8" id="KW-1133">Transmembrane helix</keyword>
<comment type="subcellular location">
    <subcellularLocation>
        <location evidence="1">Membrane</location>
        <topology evidence="1">Multi-pass membrane protein</topology>
    </subcellularLocation>
</comment>
<keyword evidence="11" id="KW-1185">Reference proteome</keyword>
<feature type="transmembrane region" description="Helical" evidence="8">
    <location>
        <begin position="89"/>
        <end position="109"/>
    </location>
</feature>
<dbReference type="InterPro" id="IPR016480">
    <property type="entry name" value="Glc_translocase_bactprenl-link"/>
</dbReference>
<keyword evidence="2 7" id="KW-0813">Transport</keyword>
<comment type="function">
    <text evidence="6 7">Involved in O antigen modification. Involved in the translocation of bactoprenol-linked glucose across the cytoplasmic membrane.</text>
</comment>
<sequence>MLRLFSKYVSVGVLNTAIHWIVFGACWVAGASQSIANLIAFIIAVTFSFCVNARYTFGSRVTPGRYILYVAFMGAMAASVGAMSDRLELNPIVTLILFSAISLVTGFFYSRFIVFRDAK</sequence>
<comment type="similarity">
    <text evidence="7">Belongs to the gtrA family.</text>
</comment>
<evidence type="ECO:0000256" key="3">
    <source>
        <dbReference type="ARBA" id="ARBA00022692"/>
    </source>
</evidence>
<dbReference type="PANTHER" id="PTHR38459">
    <property type="entry name" value="PROPHAGE BACTOPRENOL-LINKED GLUCOSE TRANSLOCASE HOMOLOG"/>
    <property type="match status" value="1"/>
</dbReference>
<keyword evidence="3 8" id="KW-0812">Transmembrane</keyword>
<dbReference type="RefSeq" id="WP_249893886.1">
    <property type="nucleotide sequence ID" value="NZ_CP082904.1"/>
</dbReference>
<evidence type="ECO:0000256" key="7">
    <source>
        <dbReference type="PIRNR" id="PIRNR006298"/>
    </source>
</evidence>
<evidence type="ECO:0000256" key="2">
    <source>
        <dbReference type="ARBA" id="ARBA00022448"/>
    </source>
</evidence>
<feature type="domain" description="GtrA/DPMS transmembrane" evidence="9">
    <location>
        <begin position="7"/>
        <end position="115"/>
    </location>
</feature>
<feature type="transmembrane region" description="Helical" evidence="8">
    <location>
        <begin position="66"/>
        <end position="83"/>
    </location>
</feature>
<proteinExistence type="inferred from homology"/>
<evidence type="ECO:0000259" key="9">
    <source>
        <dbReference type="Pfam" id="PF04138"/>
    </source>
</evidence>
<feature type="transmembrane region" description="Helical" evidence="8">
    <location>
        <begin position="12"/>
        <end position="30"/>
    </location>
</feature>
<dbReference type="EMBL" id="CP082904">
    <property type="protein sequence ID" value="UQY45315.1"/>
    <property type="molecule type" value="Genomic_DNA"/>
</dbReference>
<evidence type="ECO:0000256" key="5">
    <source>
        <dbReference type="ARBA" id="ARBA00023136"/>
    </source>
</evidence>
<dbReference type="Proteomes" id="UP001056635">
    <property type="component" value="Chromosome"/>
</dbReference>
<evidence type="ECO:0000256" key="4">
    <source>
        <dbReference type="ARBA" id="ARBA00022989"/>
    </source>
</evidence>
<evidence type="ECO:0000256" key="6">
    <source>
        <dbReference type="ARBA" id="ARBA00025595"/>
    </source>
</evidence>
<dbReference type="InterPro" id="IPR051401">
    <property type="entry name" value="GtrA_CellWall_Glycosyl"/>
</dbReference>
<dbReference type="PANTHER" id="PTHR38459:SF1">
    <property type="entry name" value="PROPHAGE BACTOPRENOL-LINKED GLUCOSE TRANSLOCASE HOMOLOG"/>
    <property type="match status" value="1"/>
</dbReference>
<name>A0ABY4RAV1_9GAMM</name>